<dbReference type="PANTHER" id="PTHR34265:SF1">
    <property type="entry name" value="TYPE III PANTOTHENATE KINASE"/>
    <property type="match status" value="1"/>
</dbReference>
<dbReference type="PANTHER" id="PTHR34265">
    <property type="entry name" value="TYPE III PANTOTHENATE KINASE"/>
    <property type="match status" value="1"/>
</dbReference>
<keyword evidence="6" id="KW-0547">Nucleotide-binding</keyword>
<comment type="subcellular location">
    <subcellularLocation>
        <location evidence="2">Cytoplasm</location>
    </subcellularLocation>
</comment>
<dbReference type="AlphaFoldDB" id="A0A381PE25"/>
<evidence type="ECO:0000256" key="8">
    <source>
        <dbReference type="ARBA" id="ARBA00022840"/>
    </source>
</evidence>
<dbReference type="HAMAP" id="MF_01274">
    <property type="entry name" value="Pantothen_kinase_3"/>
    <property type="match status" value="1"/>
</dbReference>
<dbReference type="InterPro" id="IPR043129">
    <property type="entry name" value="ATPase_NBD"/>
</dbReference>
<keyword evidence="4" id="KW-0963">Cytoplasm</keyword>
<evidence type="ECO:0000256" key="3">
    <source>
        <dbReference type="ARBA" id="ARBA00011738"/>
    </source>
</evidence>
<dbReference type="Pfam" id="PF03309">
    <property type="entry name" value="Pan_kinase"/>
    <property type="match status" value="1"/>
</dbReference>
<evidence type="ECO:0000256" key="7">
    <source>
        <dbReference type="ARBA" id="ARBA00022777"/>
    </source>
</evidence>
<dbReference type="GO" id="GO:0004594">
    <property type="term" value="F:pantothenate kinase activity"/>
    <property type="evidence" value="ECO:0007669"/>
    <property type="project" value="InterPro"/>
</dbReference>
<evidence type="ECO:0000256" key="11">
    <source>
        <dbReference type="ARBA" id="ARBA00038036"/>
    </source>
</evidence>
<evidence type="ECO:0000313" key="13">
    <source>
        <dbReference type="EMBL" id="SUZ65261.1"/>
    </source>
</evidence>
<reference evidence="13" key="1">
    <citation type="submission" date="2018-05" db="EMBL/GenBank/DDBJ databases">
        <authorList>
            <person name="Lanie J.A."/>
            <person name="Ng W.-L."/>
            <person name="Kazmierczak K.M."/>
            <person name="Andrzejewski T.M."/>
            <person name="Davidsen T.M."/>
            <person name="Wayne K.J."/>
            <person name="Tettelin H."/>
            <person name="Glass J.I."/>
            <person name="Rusch D."/>
            <person name="Podicherti R."/>
            <person name="Tsui H.-C.T."/>
            <person name="Winkler M.E."/>
        </authorList>
    </citation>
    <scope>NUCLEOTIDE SEQUENCE</scope>
</reference>
<gene>
    <name evidence="13" type="ORF">METZ01_LOCUS18115</name>
</gene>
<dbReference type="SUPFAM" id="SSF53067">
    <property type="entry name" value="Actin-like ATPase domain"/>
    <property type="match status" value="2"/>
</dbReference>
<evidence type="ECO:0000256" key="12">
    <source>
        <dbReference type="ARBA" id="ARBA00040883"/>
    </source>
</evidence>
<comment type="cofactor">
    <cofactor evidence="1">
        <name>K(+)</name>
        <dbReference type="ChEBI" id="CHEBI:29103"/>
    </cofactor>
</comment>
<dbReference type="EMBL" id="UINC01000954">
    <property type="protein sequence ID" value="SUZ65261.1"/>
    <property type="molecule type" value="Genomic_DNA"/>
</dbReference>
<dbReference type="GO" id="GO:0005524">
    <property type="term" value="F:ATP binding"/>
    <property type="evidence" value="ECO:0007669"/>
    <property type="project" value="UniProtKB-KW"/>
</dbReference>
<sequence>MQLVVDVGNTETVIGLASGKRELAGHWRISSSVSRTIDEMTVLVRAFLSNNALGDSEITRGVVGSVVPTANRVWTKTLRRIVTGEVLVIDPQSDLPIELDVEEPMSVGADRIVNTLAARELYHRDTIVVDLGTATTFDCITTEGVFKGGAISPGLLTGIDWLASRTAKLPRVELAPPPAVIGRRTETCIQSGIFYQAIDSIDGMVQRLREEWDRPDAYVVATGGFSNIIGPHLARIDRIEPFLTLFGLAMAGEYLEG</sequence>
<keyword evidence="8" id="KW-0067">ATP-binding</keyword>
<evidence type="ECO:0000256" key="2">
    <source>
        <dbReference type="ARBA" id="ARBA00004496"/>
    </source>
</evidence>
<dbReference type="GO" id="GO:0015937">
    <property type="term" value="P:coenzyme A biosynthetic process"/>
    <property type="evidence" value="ECO:0007669"/>
    <property type="project" value="UniProtKB-KW"/>
</dbReference>
<keyword evidence="7" id="KW-0418">Kinase</keyword>
<keyword evidence="10" id="KW-0173">Coenzyme A biosynthesis</keyword>
<comment type="similarity">
    <text evidence="11">Belongs to the type III pantothenate kinase family.</text>
</comment>
<dbReference type="InterPro" id="IPR004619">
    <property type="entry name" value="Type_III_PanK"/>
</dbReference>
<evidence type="ECO:0000256" key="5">
    <source>
        <dbReference type="ARBA" id="ARBA00022679"/>
    </source>
</evidence>
<evidence type="ECO:0000256" key="9">
    <source>
        <dbReference type="ARBA" id="ARBA00022958"/>
    </source>
</evidence>
<proteinExistence type="inferred from homology"/>
<dbReference type="Gene3D" id="3.30.420.40">
    <property type="match status" value="2"/>
</dbReference>
<evidence type="ECO:0000256" key="10">
    <source>
        <dbReference type="ARBA" id="ARBA00022993"/>
    </source>
</evidence>
<evidence type="ECO:0000256" key="1">
    <source>
        <dbReference type="ARBA" id="ARBA00001958"/>
    </source>
</evidence>
<accession>A0A381PE25</accession>
<evidence type="ECO:0000256" key="6">
    <source>
        <dbReference type="ARBA" id="ARBA00022741"/>
    </source>
</evidence>
<evidence type="ECO:0000256" key="4">
    <source>
        <dbReference type="ARBA" id="ARBA00022490"/>
    </source>
</evidence>
<dbReference type="GO" id="GO:0005737">
    <property type="term" value="C:cytoplasm"/>
    <property type="evidence" value="ECO:0007669"/>
    <property type="project" value="UniProtKB-SubCell"/>
</dbReference>
<keyword evidence="5" id="KW-0808">Transferase</keyword>
<dbReference type="NCBIfam" id="NF009855">
    <property type="entry name" value="PRK13321.1"/>
    <property type="match status" value="1"/>
</dbReference>
<protein>
    <recommendedName>
        <fullName evidence="12">Type III pantothenate kinase</fullName>
    </recommendedName>
</protein>
<dbReference type="CDD" id="cd24015">
    <property type="entry name" value="ASKHA_NBD_PanK-III"/>
    <property type="match status" value="1"/>
</dbReference>
<dbReference type="NCBIfam" id="TIGR00671">
    <property type="entry name" value="baf"/>
    <property type="match status" value="1"/>
</dbReference>
<keyword evidence="9" id="KW-0630">Potassium</keyword>
<organism evidence="13">
    <name type="scientific">marine metagenome</name>
    <dbReference type="NCBI Taxonomy" id="408172"/>
    <lineage>
        <taxon>unclassified sequences</taxon>
        <taxon>metagenomes</taxon>
        <taxon>ecological metagenomes</taxon>
    </lineage>
</organism>
<name>A0A381PE25_9ZZZZ</name>
<comment type="subunit">
    <text evidence="3">Homodimer.</text>
</comment>